<evidence type="ECO:0000259" key="8">
    <source>
        <dbReference type="SMART" id="SM00429"/>
    </source>
</evidence>
<dbReference type="InterPro" id="IPR031148">
    <property type="entry name" value="Plexin"/>
</dbReference>
<dbReference type="PANTHER" id="PTHR22625">
    <property type="entry name" value="PLEXIN"/>
    <property type="match status" value="1"/>
</dbReference>
<feature type="domain" description="PSI" evidence="7">
    <location>
        <begin position="1131"/>
        <end position="1180"/>
    </location>
</feature>
<dbReference type="Pfam" id="PF01437">
    <property type="entry name" value="PSI"/>
    <property type="match status" value="1"/>
</dbReference>
<keyword evidence="6" id="KW-0812">Transmembrane</keyword>
<keyword evidence="6" id="KW-1133">Transmembrane helix</keyword>
<dbReference type="OrthoDB" id="125363at2759"/>
<feature type="domain" description="IPT/TIG" evidence="8">
    <location>
        <begin position="1632"/>
        <end position="1733"/>
    </location>
</feature>
<dbReference type="SUPFAM" id="SSF101912">
    <property type="entry name" value="Sema domain"/>
    <property type="match status" value="1"/>
</dbReference>
<dbReference type="SMART" id="SM00423">
    <property type="entry name" value="PSI"/>
    <property type="match status" value="3"/>
</dbReference>
<dbReference type="GO" id="GO:0030334">
    <property type="term" value="P:regulation of cell migration"/>
    <property type="evidence" value="ECO:0007669"/>
    <property type="project" value="TreeGrafter"/>
</dbReference>
<evidence type="ECO:0000256" key="5">
    <source>
        <dbReference type="SAM" id="Coils"/>
    </source>
</evidence>
<dbReference type="InterPro" id="IPR013783">
    <property type="entry name" value="Ig-like_fold"/>
</dbReference>
<feature type="domain" description="PSI" evidence="7">
    <location>
        <begin position="982"/>
        <end position="1034"/>
    </location>
</feature>
<dbReference type="eggNOG" id="KOG3610">
    <property type="taxonomic scope" value="Eukaryota"/>
</dbReference>
<protein>
    <recommendedName>
        <fullName evidence="10">Sema domain-containing protein</fullName>
    </recommendedName>
</protein>
<dbReference type="InterPro" id="IPR002909">
    <property type="entry name" value="IPT_dom"/>
</dbReference>
<organism evidence="9">
    <name type="scientific">Amphimedon queenslandica</name>
    <name type="common">Sponge</name>
    <dbReference type="NCBI Taxonomy" id="400682"/>
    <lineage>
        <taxon>Eukaryota</taxon>
        <taxon>Metazoa</taxon>
        <taxon>Porifera</taxon>
        <taxon>Demospongiae</taxon>
        <taxon>Heteroscleromorpha</taxon>
        <taxon>Haplosclerida</taxon>
        <taxon>Niphatidae</taxon>
        <taxon>Amphimedon</taxon>
    </lineage>
</organism>
<evidence type="ECO:0000256" key="3">
    <source>
        <dbReference type="ARBA" id="ARBA00023157"/>
    </source>
</evidence>
<name>A0A1X7TZZ3_AMPQE</name>
<dbReference type="GO" id="GO:0017154">
    <property type="term" value="F:semaphorin receptor activity"/>
    <property type="evidence" value="ECO:0007669"/>
    <property type="project" value="InterPro"/>
</dbReference>
<evidence type="ECO:0000259" key="7">
    <source>
        <dbReference type="SMART" id="SM00423"/>
    </source>
</evidence>
<dbReference type="SUPFAM" id="SSF81296">
    <property type="entry name" value="E set domains"/>
    <property type="match status" value="2"/>
</dbReference>
<accession>A0A1X7TZZ3</accession>
<keyword evidence="3" id="KW-1015">Disulfide bond</keyword>
<feature type="coiled-coil region" evidence="5">
    <location>
        <begin position="483"/>
        <end position="510"/>
    </location>
</feature>
<feature type="domain" description="IPT/TIG" evidence="8">
    <location>
        <begin position="1334"/>
        <end position="1426"/>
    </location>
</feature>
<evidence type="ECO:0000313" key="9">
    <source>
        <dbReference type="EnsemblMetazoa" id="Aqu2.1.21091_001"/>
    </source>
</evidence>
<dbReference type="PANTHER" id="PTHR22625:SF70">
    <property type="entry name" value="PLEXIN A, ISOFORM A"/>
    <property type="match status" value="1"/>
</dbReference>
<sequence length="1811" mass="197984">METKGQYSYEMTNVNLNFSGFVWYNYVTNDTKANIALLEGDCTLRVISQIGGSMEKLELKLRTADISIYYQMSSTTTWCATQGPSNGVSFKLAYTPQKDQPFYLSVLELPFDTSQCPVDVFLSLNSSQDMNGLSFYSECLIVSFDALLFTSLSHSMYIPMDNDTLCVKPHNFTSLFPNVNFGLLINSSLDTNQVRLNNFIQLLPGYDGTAVSFGFYKHTNERVGLIHSADITMFGVTFETPARLRGNTLTFDTVTGLFNEEFYTAHLQGLASTSRQWKNIIFNVEGWFPKSSGSFAESIQKSVRENMRKLGEAANMRKEGADDRLADAITGVNRAAQQLAQAHEAVTNSSYSLNQAKADLVRAMNKLNEAKRNVTNAANELKEAEAAVANVCQQRTCQMECQNATRVYDDAYHTTPCVASCLVCQYNATTNKNTDKYFDPCGRRAPNAACVAMNVACNRDRETALRTLEIIRIQELVEPLRERNKAREAVALLEIRVSQAERNIVSAVDNLASAQVLYDLSVAYKDSVNASHSMILEEIRTDLHLYDITRKNALKKEMGSLVIAMKASTLSFLTLAVIASLLSLVNTQSLISSSVPDPVTHIAVSANGVFVSTDTHIYNFSSTLQQLGALGFHGGVVKGIASTTDGEWCVVCTEECGLNLYLTCSVLKGSNLSTSAVEGTASKSRSSLAVFTATGGGGSSFYMGSYINHHILYYQYGFPGNTLSRATNRLHQLSGSNFHRTFVKGFFALGYAYYVTLDPPKRGTTKQIRIIRVCNDSAANDFSNQYELTLGCDGQDSFFNPTLLDVSVIGEELLLIAIKTGSSADVCSYALSEINSLMDATYESCIVSGTGNKNIFWQQFASCSEKLSGSICGISDSRSRNPAPAVGVSSILSPKRLITNNTILHGLSAITGMRIEDINFIYLAFVADGIHYISKYQWSNMDLKFLKEVIVTSSITSLSWSEGSEYVYGISGSNVIALKIEDCSSATSCSECVSLGDPSCGWCMIENKCSRRPFCQDNNETRRYLTQGDSNSCINAMHIQTTYVIDTYQQPYQINLYFSLPPMLPGKQYFCVFNGIMSPIAVSVNSNISSCSVQTIVSQVTDIQLDTTFSIYSNRTGVHFYTSPAKITFYNCPTATRCGECVQSKVCGWCQLDFTCSGNNSLCTAGSWLRLSNAENDICPFLQPNPLTSDGRYTQPANVVKNLALSTANTQFKTGLSYECVYGTVTRTATVNNDNMVTCINDPVLTIEGGVGTQNVPLSIRQVYNRNKYTIETNYNSKLSVTLYDCPLLAADCSSCLSQSAGFNCSWCTSSNECRDASDCNDISPIMSTRNCPLPVITDFDPKAGPPSGGTVVTVSGNNLGAKFSDIETVRIGHKNCRISEYRPADKRIACIIPASNETRDSNETVAVSLRWSNGIAITSSSLQYQFITPVIQSVSPTFGPVSGGTKVIVKGTNLDIGNKEMTRVIMTKDQKTKKTCPDVQCTVLNIAHTEITCITAGTSVYDCMRNVIVSINGASFSNNTIKYQYKPDPIINSVTPVNTIPAGGIQLIFTGSNFDSVQSPSITINDSRLTPSSVEPCVTNDTNTLICNAPKITNVTDSGYYGTHIEYKLMLDGADTLNSLGAGLRLTLQPDPIFTGIDVNSRSVPVDDRKSTLDNEIADITIKGMNIRSVSHSEIAITLGDDMCIVRSTSDTEINCTPPDKQSGTTLTLRIRVGRNLEFPITGSNGSEWTLHYITSGATVETLVSESKPISVNAIAGGAFAIVILLIVAILLILAIRILKTRLYINSMKERHENGDKDDKEIDQKDQLNE</sequence>
<feature type="domain" description="PSI" evidence="7">
    <location>
        <begin position="1285"/>
        <end position="1333"/>
    </location>
</feature>
<dbReference type="CDD" id="cd00603">
    <property type="entry name" value="IPT_PCSR"/>
    <property type="match status" value="1"/>
</dbReference>
<dbReference type="InterPro" id="IPR002165">
    <property type="entry name" value="Plexin_repeat"/>
</dbReference>
<feature type="coiled-coil region" evidence="5">
    <location>
        <begin position="353"/>
        <end position="394"/>
    </location>
</feature>
<dbReference type="SUPFAM" id="SSF103575">
    <property type="entry name" value="Plexin repeat"/>
    <property type="match status" value="1"/>
</dbReference>
<dbReference type="GO" id="GO:0005886">
    <property type="term" value="C:plasma membrane"/>
    <property type="evidence" value="ECO:0007669"/>
    <property type="project" value="TreeGrafter"/>
</dbReference>
<reference evidence="9" key="1">
    <citation type="submission" date="2017-05" db="UniProtKB">
        <authorList>
            <consortium name="EnsemblMetazoa"/>
        </authorList>
    </citation>
    <scope>IDENTIFICATION</scope>
</reference>
<feature type="domain" description="IPT/TIG" evidence="8">
    <location>
        <begin position="1529"/>
        <end position="1628"/>
    </location>
</feature>
<evidence type="ECO:0000256" key="4">
    <source>
        <dbReference type="ARBA" id="ARBA00023180"/>
    </source>
</evidence>
<evidence type="ECO:0000256" key="1">
    <source>
        <dbReference type="ARBA" id="ARBA00004370"/>
    </source>
</evidence>
<feature type="transmembrane region" description="Helical" evidence="6">
    <location>
        <begin position="1755"/>
        <end position="1780"/>
    </location>
</feature>
<dbReference type="EnsemblMetazoa" id="Aqu2.1.21091_001">
    <property type="protein sequence ID" value="Aqu2.1.21091_001"/>
    <property type="gene ID" value="Aqu2.1.21091"/>
</dbReference>
<feature type="domain" description="IPT/TIG" evidence="8">
    <location>
        <begin position="1429"/>
        <end position="1527"/>
    </location>
</feature>
<evidence type="ECO:0000256" key="2">
    <source>
        <dbReference type="ARBA" id="ARBA00023136"/>
    </source>
</evidence>
<dbReference type="Pfam" id="PF01833">
    <property type="entry name" value="TIG"/>
    <property type="match status" value="4"/>
</dbReference>
<evidence type="ECO:0008006" key="10">
    <source>
        <dbReference type="Google" id="ProtNLM"/>
    </source>
</evidence>
<keyword evidence="2 6" id="KW-0472">Membrane</keyword>
<dbReference type="Gene3D" id="2.60.40.10">
    <property type="entry name" value="Immunoglobulins"/>
    <property type="match status" value="5"/>
</dbReference>
<dbReference type="InterPro" id="IPR014756">
    <property type="entry name" value="Ig_E-set"/>
</dbReference>
<keyword evidence="4" id="KW-0325">Glycoprotein</keyword>
<dbReference type="InParanoid" id="A0A1X7TZZ3"/>
<dbReference type="SMART" id="SM00429">
    <property type="entry name" value="IPT"/>
    <property type="match status" value="4"/>
</dbReference>
<comment type="subcellular location">
    <subcellularLocation>
        <location evidence="1">Membrane</location>
    </subcellularLocation>
</comment>
<dbReference type="InterPro" id="IPR036352">
    <property type="entry name" value="Semap_dom_sf"/>
</dbReference>
<evidence type="ECO:0000256" key="6">
    <source>
        <dbReference type="SAM" id="Phobius"/>
    </source>
</evidence>
<dbReference type="InterPro" id="IPR016201">
    <property type="entry name" value="PSI"/>
</dbReference>
<dbReference type="GO" id="GO:0002116">
    <property type="term" value="C:semaphorin receptor complex"/>
    <property type="evidence" value="ECO:0007669"/>
    <property type="project" value="TreeGrafter"/>
</dbReference>
<proteinExistence type="predicted"/>
<keyword evidence="5" id="KW-0175">Coiled coil</keyword>